<protein>
    <submittedName>
        <fullName evidence="5">Ti-type conjugative transfer relaxase TraA</fullName>
    </submittedName>
</protein>
<feature type="compositionally biased region" description="Basic and acidic residues" evidence="3">
    <location>
        <begin position="745"/>
        <end position="780"/>
    </location>
</feature>
<feature type="compositionally biased region" description="Basic and acidic residues" evidence="3">
    <location>
        <begin position="997"/>
        <end position="1010"/>
    </location>
</feature>
<dbReference type="Pfam" id="PF03389">
    <property type="entry name" value="MobA_MobL"/>
    <property type="match status" value="1"/>
</dbReference>
<dbReference type="AlphaFoldDB" id="A0A846MHA0"/>
<dbReference type="Gene3D" id="3.30.930.30">
    <property type="match status" value="1"/>
</dbReference>
<dbReference type="Pfam" id="PF13604">
    <property type="entry name" value="AAA_30"/>
    <property type="match status" value="1"/>
</dbReference>
<dbReference type="NCBIfam" id="NF041496">
    <property type="entry name" value="MobQ"/>
    <property type="match status" value="1"/>
</dbReference>
<evidence type="ECO:0000259" key="4">
    <source>
        <dbReference type="Pfam" id="PF03389"/>
    </source>
</evidence>
<accession>A0A846MHA0</accession>
<dbReference type="SUPFAM" id="SSF52540">
    <property type="entry name" value="P-loop containing nucleoside triphosphate hydrolases"/>
    <property type="match status" value="2"/>
</dbReference>
<sequence>MAIYHFSAKIISRANGSSAVASAAYRSASELHDDRLGRDHDFSNKAGVVHSEIMLPEGAPERLNDRAALWNEVEAGEKRKDAQLAREVEFSIPRELDQKEGVQLARDFVEKQFVARGMVADLNVHWDKDKEGNPKPHAHVMLSMREVGPEGFGRKVREWNDTALLKEWREAWADHVNERLASLDIDARIDHRTLEAQGIDLEPQHKIGPAGSRRLDRGEDAERADDHLRIARENGEKIIARPEIALDGITRQQATFTTRDLAMFVHRHSDGKEQFDQAMSAVRSSPELVALGTDGKGQERFTSREMIATERQLERAADGLAGMDRHGVADFHVDRALASAEGRGLSLSAEQRGALEHITGERGLASVVGYAGSGKSAMLGVAREAWEAQGYTVRGAALSGIAAENLEGGSAIPSRTIASLEYQWEQGREQLGPRDVLVIDEAGMIGTRQMERVLSHADRAGAKVVLVGDPEQLQAIEAGASFRSVAERHGWAEIGEIRRQREDWQRDATKALATGRTGEAVRAYEAHGMVAAADTREAARGELIDRWDAQRRADPDQSRIILTHTNAEVRDLNLAARDRLRDAGELGADVRVSAERGAREFAAGDRIMFLKNERGLGVKNGTLGQVERVSPDSMAVKLDDGRQVAFDLKDYAHVDHGYAATIHKSQGVTVDRAHVLATPGMDRHSAYVALSRHRDGVQLHYGRDDFADDRNLVRALGRERAKDMASDYGRDPDAGIRAFADRRGLSGEIRLPEPARDPRARSSRQMGEEPRGVDRGDHRPAGQGAPQSRRGMFDGFRPGKPSAPEIAQDNPAPKRGMFAGLKLSAAPEKGAERAPPQANRGQDRDYVRAVERASRSAEAVLQARASGGPVLEHQKVALERATQTLDGIRPGASRDLASAMQRDPTLLREAAAGRSGPMIAAMRQEAQERADPKLRADRFVERWQQLSHDRDRLYRAGDMAGRDKTGKAMEGMAKGLERDPQVESILRGRTRELGLEIGMERGRDMSRGDLGRQLTQELGIGRDRGMSR</sequence>
<comment type="similarity">
    <text evidence="1">Belongs to the MobA/MobL family.</text>
</comment>
<organism evidence="5 6">
    <name type="scientific">Sphingobium vermicomposti</name>
    <dbReference type="NCBI Taxonomy" id="529005"/>
    <lineage>
        <taxon>Bacteria</taxon>
        <taxon>Pseudomonadati</taxon>
        <taxon>Pseudomonadota</taxon>
        <taxon>Alphaproteobacteria</taxon>
        <taxon>Sphingomonadales</taxon>
        <taxon>Sphingomonadaceae</taxon>
        <taxon>Sphingobium</taxon>
    </lineage>
</organism>
<name>A0A846MHA0_9SPHN</name>
<dbReference type="InterPro" id="IPR027417">
    <property type="entry name" value="P-loop_NTPase"/>
</dbReference>
<evidence type="ECO:0000256" key="1">
    <source>
        <dbReference type="ARBA" id="ARBA00010873"/>
    </source>
</evidence>
<comment type="caution">
    <text evidence="5">The sequence shown here is derived from an EMBL/GenBank/DDBJ whole genome shotgun (WGS) entry which is preliminary data.</text>
</comment>
<dbReference type="RefSeq" id="WP_167305229.1">
    <property type="nucleotide sequence ID" value="NZ_JAASQR010000005.1"/>
</dbReference>
<feature type="region of interest" description="Disordered" evidence="3">
    <location>
        <begin position="745"/>
        <end position="816"/>
    </location>
</feature>
<keyword evidence="2" id="KW-0184">Conjugation</keyword>
<proteinExistence type="inferred from homology"/>
<dbReference type="EMBL" id="JAASQR010000005">
    <property type="protein sequence ID" value="NIJ18315.1"/>
    <property type="molecule type" value="Genomic_DNA"/>
</dbReference>
<evidence type="ECO:0000256" key="3">
    <source>
        <dbReference type="SAM" id="MobiDB-lite"/>
    </source>
</evidence>
<dbReference type="CDD" id="cd17933">
    <property type="entry name" value="DEXSc_RecD-like"/>
    <property type="match status" value="1"/>
</dbReference>
<feature type="region of interest" description="Disordered" evidence="3">
    <location>
        <begin position="202"/>
        <end position="222"/>
    </location>
</feature>
<dbReference type="InterPro" id="IPR005053">
    <property type="entry name" value="MobA_MobL"/>
</dbReference>
<dbReference type="NCBIfam" id="TIGR02768">
    <property type="entry name" value="TraA_Ti"/>
    <property type="match status" value="1"/>
</dbReference>
<dbReference type="InterPro" id="IPR014136">
    <property type="entry name" value="TraA_Ti"/>
</dbReference>
<dbReference type="NCBIfam" id="NF010464">
    <property type="entry name" value="PRK13889.1"/>
    <property type="match status" value="1"/>
</dbReference>
<feature type="domain" description="MobA/MobL protein" evidence="4">
    <location>
        <begin position="18"/>
        <end position="212"/>
    </location>
</feature>
<keyword evidence="6" id="KW-1185">Reference proteome</keyword>
<gene>
    <name evidence="5" type="ORF">FHS54_003318</name>
</gene>
<feature type="region of interest" description="Disordered" evidence="3">
    <location>
        <begin position="826"/>
        <end position="845"/>
    </location>
</feature>
<reference evidence="5 6" key="1">
    <citation type="submission" date="2020-03" db="EMBL/GenBank/DDBJ databases">
        <title>Genomic Encyclopedia of Type Strains, Phase IV (KMG-IV): sequencing the most valuable type-strain genomes for metagenomic binning, comparative biology and taxonomic classification.</title>
        <authorList>
            <person name="Goeker M."/>
        </authorList>
    </citation>
    <scope>NUCLEOTIDE SEQUENCE [LARGE SCALE GENOMIC DNA]</scope>
    <source>
        <strain evidence="5 6">DSM 21299</strain>
    </source>
</reference>
<dbReference type="CDD" id="cd18809">
    <property type="entry name" value="SF1_C_RecD"/>
    <property type="match status" value="1"/>
</dbReference>
<evidence type="ECO:0000313" key="5">
    <source>
        <dbReference type="EMBL" id="NIJ18315.1"/>
    </source>
</evidence>
<dbReference type="Gene3D" id="3.40.50.300">
    <property type="entry name" value="P-loop containing nucleotide triphosphate hydrolases"/>
    <property type="match status" value="2"/>
</dbReference>
<dbReference type="Proteomes" id="UP000576821">
    <property type="component" value="Unassembled WGS sequence"/>
</dbReference>
<feature type="region of interest" description="Disordered" evidence="3">
    <location>
        <begin position="997"/>
        <end position="1028"/>
    </location>
</feature>
<feature type="compositionally biased region" description="Basic and acidic residues" evidence="3">
    <location>
        <begin position="213"/>
        <end position="222"/>
    </location>
</feature>
<dbReference type="Gene3D" id="2.30.30.940">
    <property type="match status" value="1"/>
</dbReference>
<evidence type="ECO:0000256" key="2">
    <source>
        <dbReference type="ARBA" id="ARBA00022971"/>
    </source>
</evidence>
<evidence type="ECO:0000313" key="6">
    <source>
        <dbReference type="Proteomes" id="UP000576821"/>
    </source>
</evidence>